<dbReference type="Gene3D" id="3.40.30.10">
    <property type="entry name" value="Glutaredoxin"/>
    <property type="match status" value="1"/>
</dbReference>
<keyword evidence="2" id="KW-1185">Reference proteome</keyword>
<accession>A0A845QU87</accession>
<dbReference type="Proteomes" id="UP000467132">
    <property type="component" value="Unassembled WGS sequence"/>
</dbReference>
<sequence length="81" mass="8998">MKTIEVCIGSACHLKGAYNIVNGLQKLVDERNLKDEIIVKAAFCLGECTKAVSTRIDNGPVISVDDKNIEEYFERNVLGRK</sequence>
<dbReference type="EMBL" id="QXXA01000001">
    <property type="protein sequence ID" value="NBI05369.1"/>
    <property type="molecule type" value="Genomic_DNA"/>
</dbReference>
<dbReference type="CDD" id="cd02980">
    <property type="entry name" value="TRX_Fd_family"/>
    <property type="match status" value="1"/>
</dbReference>
<dbReference type="SUPFAM" id="SSF52833">
    <property type="entry name" value="Thioredoxin-like"/>
    <property type="match status" value="1"/>
</dbReference>
<evidence type="ECO:0000313" key="1">
    <source>
        <dbReference type="EMBL" id="NBI05369.1"/>
    </source>
</evidence>
<name>A0A845QU87_9CLOT</name>
<organism evidence="1 2">
    <name type="scientific">Senegalia massiliensis</name>
    <dbReference type="NCBI Taxonomy" id="1720316"/>
    <lineage>
        <taxon>Bacteria</taxon>
        <taxon>Bacillati</taxon>
        <taxon>Bacillota</taxon>
        <taxon>Clostridia</taxon>
        <taxon>Eubacteriales</taxon>
        <taxon>Clostridiaceae</taxon>
        <taxon>Senegalia</taxon>
    </lineage>
</organism>
<dbReference type="Pfam" id="PF01257">
    <property type="entry name" value="2Fe-2S_thioredx"/>
    <property type="match status" value="1"/>
</dbReference>
<dbReference type="OrthoDB" id="9807975at2"/>
<dbReference type="InterPro" id="IPR036249">
    <property type="entry name" value="Thioredoxin-like_sf"/>
</dbReference>
<protein>
    <submittedName>
        <fullName evidence="1">(2Fe-2S) ferredoxin domain-containing protein</fullName>
    </submittedName>
</protein>
<dbReference type="AlphaFoldDB" id="A0A845QU87"/>
<dbReference type="RefSeq" id="WP_160195880.1">
    <property type="nucleotide sequence ID" value="NZ_QXXA01000001.1"/>
</dbReference>
<evidence type="ECO:0000313" key="2">
    <source>
        <dbReference type="Proteomes" id="UP000467132"/>
    </source>
</evidence>
<gene>
    <name evidence="1" type="ORF">D3Z33_00685</name>
</gene>
<reference evidence="1 2" key="1">
    <citation type="submission" date="2018-08" db="EMBL/GenBank/DDBJ databases">
        <title>Murine metabolic-syndrome-specific gut microbial biobank.</title>
        <authorList>
            <person name="Liu C."/>
        </authorList>
    </citation>
    <scope>NUCLEOTIDE SEQUENCE [LARGE SCALE GENOMIC DNA]</scope>
    <source>
        <strain evidence="1 2">583</strain>
    </source>
</reference>
<comment type="caution">
    <text evidence="1">The sequence shown here is derived from an EMBL/GenBank/DDBJ whole genome shotgun (WGS) entry which is preliminary data.</text>
</comment>
<proteinExistence type="predicted"/>